<dbReference type="GO" id="GO:0005737">
    <property type="term" value="C:cytoplasm"/>
    <property type="evidence" value="ECO:0007669"/>
    <property type="project" value="InterPro"/>
</dbReference>
<evidence type="ECO:0000313" key="13">
    <source>
        <dbReference type="EMBL" id="EAX86471.1"/>
    </source>
</evidence>
<dbReference type="InterPro" id="IPR014729">
    <property type="entry name" value="Rossmann-like_a/b/a_fold"/>
</dbReference>
<keyword evidence="7 10" id="KW-0030">Aminoacyl-tRNA synthetase</keyword>
<dbReference type="KEGG" id="tva:4744118"/>
<keyword evidence="5 10" id="KW-0067">ATP-binding</keyword>
<dbReference type="GO" id="GO:0005524">
    <property type="term" value="F:ATP binding"/>
    <property type="evidence" value="ECO:0007669"/>
    <property type="project" value="UniProtKB-KW"/>
</dbReference>
<dbReference type="InterPro" id="IPR035684">
    <property type="entry name" value="ArgRS_core"/>
</dbReference>
<dbReference type="InterPro" id="IPR001412">
    <property type="entry name" value="aa-tRNA-synth_I_CS"/>
</dbReference>
<dbReference type="PROSITE" id="PS00178">
    <property type="entry name" value="AA_TRNA_LIGASE_I"/>
    <property type="match status" value="1"/>
</dbReference>
<dbReference type="OrthoDB" id="9990834at2759"/>
<dbReference type="InterPro" id="IPR001278">
    <property type="entry name" value="Arg-tRNA-ligase"/>
</dbReference>
<dbReference type="SUPFAM" id="SSF47323">
    <property type="entry name" value="Anticodon-binding domain of a subclass of class I aminoacyl-tRNA synthetases"/>
    <property type="match status" value="1"/>
</dbReference>
<feature type="compositionally biased region" description="Basic and acidic residues" evidence="11">
    <location>
        <begin position="239"/>
        <end position="248"/>
    </location>
</feature>
<dbReference type="Pfam" id="PF00750">
    <property type="entry name" value="tRNA-synt_1d"/>
    <property type="match status" value="2"/>
</dbReference>
<sequence>MSSFTDRAAFALIQQEVAAAIGADAAEMPAVAFCNQAEFDFSMAVAKYAASKKQPGPKFAQEVAQKVNEYTNKKFILSAAADKIYVNFKVDRAQCFQIAYDAVTSMGNEYGSSKLPEPKTVDVEHTSANPNASLHIGNLRSVLIGAHLARLLKWVGYNVRELYFVNDLGAQIGLTAVGYARLNGKFPEGYKIDHMIGYIYSIMNTLNSAQKLGLKFDELASHFASYVPAKEDDEEEETNEPKKEKSPEEDIIETACRLHYHHPQLWDSIRACFSDDESISDVAAKLNKDYEDKKPEAVAIIRQMTNSTLTGIQQTLDTYNVHHDRFDFESEISWEGTSHALLTTLQKSAFFHPQTQCNAQGKPEGAYLDINSYLEAIGAKMGKGGYQKPYPPFYLLRPDGTTLYTFRDVAYSMKKIGEADMVLNCICTEQNLPQEKVVLTLQALGITRRAQFHMAYEIVKLMKDGKVKRMSSRRGISFLADDLYKDLKEATKKVMADRKEQKVDLDNQDSVENITHTVANASMKYALLAVHPRNAIEFDIAKAVDPQGNSAAFILYTGARISSIISKFENGVKEGKFAPAPEHIDWSLIQNEPIAWELLTKYIMSFASETVRAAIPEIPPAPKLPEFGTHIIPFFAYNLARTFSSYYGQTQILKAGDPALYPRVQLCRMILQTLNNAMRLFMVEPLEEM</sequence>
<dbReference type="PANTHER" id="PTHR11956:SF5">
    <property type="entry name" value="ARGININE--TRNA LIGASE, CYTOPLASMIC"/>
    <property type="match status" value="1"/>
</dbReference>
<reference evidence="13" key="1">
    <citation type="submission" date="2006-10" db="EMBL/GenBank/DDBJ databases">
        <authorList>
            <person name="Amadeo P."/>
            <person name="Zhao Q."/>
            <person name="Wortman J."/>
            <person name="Fraser-Liggett C."/>
            <person name="Carlton J."/>
        </authorList>
    </citation>
    <scope>NUCLEOTIDE SEQUENCE</scope>
    <source>
        <strain evidence="13">G3</strain>
    </source>
</reference>
<protein>
    <recommendedName>
        <fullName evidence="2">arginine--tRNA ligase</fullName>
        <ecNumber evidence="2">6.1.1.19</ecNumber>
    </recommendedName>
    <alternativeName>
        <fullName evidence="8">Arginyl-tRNA synthetase</fullName>
    </alternativeName>
</protein>
<dbReference type="PRINTS" id="PR01038">
    <property type="entry name" value="TRNASYNTHARG"/>
</dbReference>
<dbReference type="EC" id="6.1.1.19" evidence="2"/>
<comment type="catalytic activity">
    <reaction evidence="9">
        <text>tRNA(Arg) + L-arginine + ATP = L-arginyl-tRNA(Arg) + AMP + diphosphate</text>
        <dbReference type="Rhea" id="RHEA:20301"/>
        <dbReference type="Rhea" id="RHEA-COMP:9658"/>
        <dbReference type="Rhea" id="RHEA-COMP:9673"/>
        <dbReference type="ChEBI" id="CHEBI:30616"/>
        <dbReference type="ChEBI" id="CHEBI:32682"/>
        <dbReference type="ChEBI" id="CHEBI:33019"/>
        <dbReference type="ChEBI" id="CHEBI:78442"/>
        <dbReference type="ChEBI" id="CHEBI:78513"/>
        <dbReference type="ChEBI" id="CHEBI:456215"/>
        <dbReference type="EC" id="6.1.1.19"/>
    </reaction>
</comment>
<dbReference type="VEuPathDB" id="TrichDB:TVAG_324610"/>
<dbReference type="FunCoup" id="A2G8P4">
    <property type="interactions" value="568"/>
</dbReference>
<evidence type="ECO:0000256" key="4">
    <source>
        <dbReference type="ARBA" id="ARBA00022741"/>
    </source>
</evidence>
<dbReference type="SUPFAM" id="SSF52374">
    <property type="entry name" value="Nucleotidylyl transferase"/>
    <property type="match status" value="1"/>
</dbReference>
<dbReference type="InterPro" id="IPR036695">
    <property type="entry name" value="Arg-tRNA-synth_N_sf"/>
</dbReference>
<comment type="similarity">
    <text evidence="1 10">Belongs to the class-I aminoacyl-tRNA synthetase family.</text>
</comment>
<evidence type="ECO:0000256" key="8">
    <source>
        <dbReference type="ARBA" id="ARBA00033033"/>
    </source>
</evidence>
<dbReference type="GO" id="GO:0004814">
    <property type="term" value="F:arginine-tRNA ligase activity"/>
    <property type="evidence" value="ECO:0000318"/>
    <property type="project" value="GO_Central"/>
</dbReference>
<dbReference type="VEuPathDB" id="TrichDB:TVAGG3_0625670"/>
<dbReference type="eggNOG" id="KOG1195">
    <property type="taxonomic scope" value="Eukaryota"/>
</dbReference>
<dbReference type="InParanoid" id="A2G8P4"/>
<dbReference type="OMA" id="HWIGAMY"/>
<dbReference type="Pfam" id="PF05746">
    <property type="entry name" value="DALR_1"/>
    <property type="match status" value="1"/>
</dbReference>
<dbReference type="SMR" id="A2G8P4"/>
<evidence type="ECO:0000256" key="9">
    <source>
        <dbReference type="ARBA" id="ARBA00049339"/>
    </source>
</evidence>
<dbReference type="AlphaFoldDB" id="A2G8P4"/>
<evidence type="ECO:0000256" key="1">
    <source>
        <dbReference type="ARBA" id="ARBA00005594"/>
    </source>
</evidence>
<gene>
    <name evidence="13" type="ORF">TVAG_324610</name>
</gene>
<dbReference type="FunFam" id="3.40.50.620:FF:000658">
    <property type="entry name" value="DALR anticodon binding domain containing protein"/>
    <property type="match status" value="1"/>
</dbReference>
<evidence type="ECO:0000313" key="14">
    <source>
        <dbReference type="Proteomes" id="UP000001542"/>
    </source>
</evidence>
<accession>A2G8P4</accession>
<keyword evidence="3 10" id="KW-0436">Ligase</keyword>
<evidence type="ECO:0000256" key="3">
    <source>
        <dbReference type="ARBA" id="ARBA00022598"/>
    </source>
</evidence>
<feature type="region of interest" description="Disordered" evidence="11">
    <location>
        <begin position="227"/>
        <end position="249"/>
    </location>
</feature>
<evidence type="ECO:0000256" key="6">
    <source>
        <dbReference type="ARBA" id="ARBA00022917"/>
    </source>
</evidence>
<evidence type="ECO:0000256" key="10">
    <source>
        <dbReference type="RuleBase" id="RU363038"/>
    </source>
</evidence>
<dbReference type="InterPro" id="IPR009080">
    <property type="entry name" value="tRNAsynth_Ia_anticodon-bd"/>
</dbReference>
<evidence type="ECO:0000256" key="7">
    <source>
        <dbReference type="ARBA" id="ARBA00023146"/>
    </source>
</evidence>
<evidence type="ECO:0000256" key="2">
    <source>
        <dbReference type="ARBA" id="ARBA00012837"/>
    </source>
</evidence>
<evidence type="ECO:0000256" key="5">
    <source>
        <dbReference type="ARBA" id="ARBA00022840"/>
    </source>
</evidence>
<dbReference type="FunFam" id="1.10.730.10:FF:000176">
    <property type="entry name" value="DALR anticodon binding domain containing protein"/>
    <property type="match status" value="1"/>
</dbReference>
<dbReference type="InterPro" id="IPR008909">
    <property type="entry name" value="DALR_anticod-bd"/>
</dbReference>
<dbReference type="STRING" id="5722.A2G8P4"/>
<dbReference type="PANTHER" id="PTHR11956">
    <property type="entry name" value="ARGINYL-TRNA SYNTHETASE"/>
    <property type="match status" value="1"/>
</dbReference>
<keyword evidence="14" id="KW-1185">Reference proteome</keyword>
<dbReference type="Gene3D" id="3.30.1360.70">
    <property type="entry name" value="Arginyl tRNA synthetase N-terminal domain"/>
    <property type="match status" value="1"/>
</dbReference>
<dbReference type="Gene3D" id="1.10.730.10">
    <property type="entry name" value="Isoleucyl-tRNA Synthetase, Domain 1"/>
    <property type="match status" value="1"/>
</dbReference>
<evidence type="ECO:0000259" key="12">
    <source>
        <dbReference type="SMART" id="SM00836"/>
    </source>
</evidence>
<dbReference type="Proteomes" id="UP000001542">
    <property type="component" value="Unassembled WGS sequence"/>
</dbReference>
<proteinExistence type="inferred from homology"/>
<dbReference type="RefSeq" id="XP_001299401.1">
    <property type="nucleotide sequence ID" value="XM_001299400.1"/>
</dbReference>
<feature type="domain" description="DALR anticodon binding" evidence="12">
    <location>
        <begin position="554"/>
        <end position="689"/>
    </location>
</feature>
<dbReference type="GO" id="GO:0006420">
    <property type="term" value="P:arginyl-tRNA aminoacylation"/>
    <property type="evidence" value="ECO:0000318"/>
    <property type="project" value="GO_Central"/>
</dbReference>
<evidence type="ECO:0000256" key="11">
    <source>
        <dbReference type="SAM" id="MobiDB-lite"/>
    </source>
</evidence>
<organism evidence="13 14">
    <name type="scientific">Trichomonas vaginalis (strain ATCC PRA-98 / G3)</name>
    <dbReference type="NCBI Taxonomy" id="412133"/>
    <lineage>
        <taxon>Eukaryota</taxon>
        <taxon>Metamonada</taxon>
        <taxon>Parabasalia</taxon>
        <taxon>Trichomonadida</taxon>
        <taxon>Trichomonadidae</taxon>
        <taxon>Trichomonas</taxon>
    </lineage>
</organism>
<dbReference type="EMBL" id="DS114641">
    <property type="protein sequence ID" value="EAX86471.1"/>
    <property type="molecule type" value="Genomic_DNA"/>
</dbReference>
<name>A2G8P4_TRIV3</name>
<reference evidence="13" key="2">
    <citation type="journal article" date="2007" name="Science">
        <title>Draft genome sequence of the sexually transmitted pathogen Trichomonas vaginalis.</title>
        <authorList>
            <person name="Carlton J.M."/>
            <person name="Hirt R.P."/>
            <person name="Silva J.C."/>
            <person name="Delcher A.L."/>
            <person name="Schatz M."/>
            <person name="Zhao Q."/>
            <person name="Wortman J.R."/>
            <person name="Bidwell S.L."/>
            <person name="Alsmark U.C.M."/>
            <person name="Besteiro S."/>
            <person name="Sicheritz-Ponten T."/>
            <person name="Noel C.J."/>
            <person name="Dacks J.B."/>
            <person name="Foster P.G."/>
            <person name="Simillion C."/>
            <person name="Van de Peer Y."/>
            <person name="Miranda-Saavedra D."/>
            <person name="Barton G.J."/>
            <person name="Westrop G.D."/>
            <person name="Mueller S."/>
            <person name="Dessi D."/>
            <person name="Fiori P.L."/>
            <person name="Ren Q."/>
            <person name="Paulsen I."/>
            <person name="Zhang H."/>
            <person name="Bastida-Corcuera F.D."/>
            <person name="Simoes-Barbosa A."/>
            <person name="Brown M.T."/>
            <person name="Hayes R.D."/>
            <person name="Mukherjee M."/>
            <person name="Okumura C.Y."/>
            <person name="Schneider R."/>
            <person name="Smith A.J."/>
            <person name="Vanacova S."/>
            <person name="Villalvazo M."/>
            <person name="Haas B.J."/>
            <person name="Pertea M."/>
            <person name="Feldblyum T.V."/>
            <person name="Utterback T.R."/>
            <person name="Shu C.L."/>
            <person name="Osoegawa K."/>
            <person name="de Jong P.J."/>
            <person name="Hrdy I."/>
            <person name="Horvathova L."/>
            <person name="Zubacova Z."/>
            <person name="Dolezal P."/>
            <person name="Malik S.B."/>
            <person name="Logsdon J.M. Jr."/>
            <person name="Henze K."/>
            <person name="Gupta A."/>
            <person name="Wang C.C."/>
            <person name="Dunne R.L."/>
            <person name="Upcroft J.A."/>
            <person name="Upcroft P."/>
            <person name="White O."/>
            <person name="Salzberg S.L."/>
            <person name="Tang P."/>
            <person name="Chiu C.-H."/>
            <person name="Lee Y.-S."/>
            <person name="Embley T.M."/>
            <person name="Coombs G.H."/>
            <person name="Mottram J.C."/>
            <person name="Tachezy J."/>
            <person name="Fraser-Liggett C.M."/>
            <person name="Johnson P.J."/>
        </authorList>
    </citation>
    <scope>NUCLEOTIDE SEQUENCE [LARGE SCALE GENOMIC DNA]</scope>
    <source>
        <strain evidence="13">G3</strain>
    </source>
</reference>
<dbReference type="Gene3D" id="3.40.50.620">
    <property type="entry name" value="HUPs"/>
    <property type="match status" value="2"/>
</dbReference>
<keyword evidence="6 10" id="KW-0648">Protein biosynthesis</keyword>
<dbReference type="SMART" id="SM00836">
    <property type="entry name" value="DALR_1"/>
    <property type="match status" value="1"/>
</dbReference>
<keyword evidence="4 10" id="KW-0547">Nucleotide-binding</keyword>